<evidence type="ECO:0000313" key="2">
    <source>
        <dbReference type="EMBL" id="KAK9916536.1"/>
    </source>
</evidence>
<dbReference type="Proteomes" id="UP001491310">
    <property type="component" value="Unassembled WGS sequence"/>
</dbReference>
<dbReference type="InterPro" id="IPR020588">
    <property type="entry name" value="RecA_ATP-bd"/>
</dbReference>
<evidence type="ECO:0000259" key="1">
    <source>
        <dbReference type="PROSITE" id="PS50162"/>
    </source>
</evidence>
<dbReference type="Pfam" id="PF08423">
    <property type="entry name" value="Rad51"/>
    <property type="match status" value="1"/>
</dbReference>
<keyword evidence="3" id="KW-1185">Reference proteome</keyword>
<feature type="domain" description="RecA family profile 1" evidence="1">
    <location>
        <begin position="1"/>
        <end position="44"/>
    </location>
</feature>
<dbReference type="EMBL" id="JALJOT010000003">
    <property type="protein sequence ID" value="KAK9916536.1"/>
    <property type="molecule type" value="Genomic_DNA"/>
</dbReference>
<dbReference type="InterPro" id="IPR013632">
    <property type="entry name" value="Rad51_C"/>
</dbReference>
<name>A0ABR2YY20_9CHLO</name>
<dbReference type="Gene3D" id="3.40.50.300">
    <property type="entry name" value="P-loop containing nucleotide triphosphate hydrolases"/>
    <property type="match status" value="1"/>
</dbReference>
<reference evidence="2 3" key="1">
    <citation type="journal article" date="2024" name="Nat. Commun.">
        <title>Phylogenomics reveals the evolutionary origins of lichenization in chlorophyte algae.</title>
        <authorList>
            <person name="Puginier C."/>
            <person name="Libourel C."/>
            <person name="Otte J."/>
            <person name="Skaloud P."/>
            <person name="Haon M."/>
            <person name="Grisel S."/>
            <person name="Petersen M."/>
            <person name="Berrin J.G."/>
            <person name="Delaux P.M."/>
            <person name="Dal Grande F."/>
            <person name="Keller J."/>
        </authorList>
    </citation>
    <scope>NUCLEOTIDE SEQUENCE [LARGE SCALE GENOMIC DNA]</scope>
    <source>
        <strain evidence="2 3">SAG 216-7</strain>
    </source>
</reference>
<dbReference type="PROSITE" id="PS50162">
    <property type="entry name" value="RECA_2"/>
    <property type="match status" value="1"/>
</dbReference>
<protein>
    <recommendedName>
        <fullName evidence="1">RecA family profile 1 domain-containing protein</fullName>
    </recommendedName>
</protein>
<dbReference type="InterPro" id="IPR027417">
    <property type="entry name" value="P-loop_NTPase"/>
</dbReference>
<organism evidence="2 3">
    <name type="scientific">Coccomyxa subellipsoidea</name>
    <dbReference type="NCBI Taxonomy" id="248742"/>
    <lineage>
        <taxon>Eukaryota</taxon>
        <taxon>Viridiplantae</taxon>
        <taxon>Chlorophyta</taxon>
        <taxon>core chlorophytes</taxon>
        <taxon>Trebouxiophyceae</taxon>
        <taxon>Trebouxiophyceae incertae sedis</taxon>
        <taxon>Coccomyxaceae</taxon>
        <taxon>Coccomyxa</taxon>
    </lineage>
</organism>
<gene>
    <name evidence="2" type="ORF">WJX75_003842</name>
</gene>
<proteinExistence type="predicted"/>
<evidence type="ECO:0000313" key="3">
    <source>
        <dbReference type="Proteomes" id="UP001491310"/>
    </source>
</evidence>
<accession>A0ABR2YY20</accession>
<comment type="caution">
    <text evidence="2">The sequence shown here is derived from an EMBL/GenBank/DDBJ whole genome shotgun (WGS) entry which is preliminary data.</text>
</comment>
<sequence length="46" mass="5191">MITEIAGQGRDGYAERTAQLFRMANLLKKYADMYKIAILVTNQVIA</sequence>